<protein>
    <recommendedName>
        <fullName evidence="3">Low temperature-induced protein</fullName>
    </recommendedName>
</protein>
<evidence type="ECO:0000313" key="2">
    <source>
        <dbReference type="Proteomes" id="UP001442494"/>
    </source>
</evidence>
<gene>
    <name evidence="1" type="ORF">NDI37_23520</name>
</gene>
<sequence>MQRILTALGQVFRQSILVVGLISLLSLSNIFIFASQPAYAASQLAAQEVDSTSGNNAAIELREESYEEAAEQARDPQKQDEIYQESVKATNQSNPGLIEGAKELVEKVIGNDDSK</sequence>
<proteinExistence type="predicted"/>
<name>A0ABV0JVE1_9CYAN</name>
<evidence type="ECO:0008006" key="3">
    <source>
        <dbReference type="Google" id="ProtNLM"/>
    </source>
</evidence>
<dbReference type="EMBL" id="JAMPKK010000070">
    <property type="protein sequence ID" value="MEP0867424.1"/>
    <property type="molecule type" value="Genomic_DNA"/>
</dbReference>
<organism evidence="1 2">
    <name type="scientific">Funiculus sociatus GB2-A5</name>
    <dbReference type="NCBI Taxonomy" id="2933946"/>
    <lineage>
        <taxon>Bacteria</taxon>
        <taxon>Bacillati</taxon>
        <taxon>Cyanobacteriota</taxon>
        <taxon>Cyanophyceae</taxon>
        <taxon>Coleofasciculales</taxon>
        <taxon>Coleofasciculaceae</taxon>
        <taxon>Funiculus</taxon>
    </lineage>
</organism>
<accession>A0ABV0JVE1</accession>
<evidence type="ECO:0000313" key="1">
    <source>
        <dbReference type="EMBL" id="MEP0867424.1"/>
    </source>
</evidence>
<dbReference type="Proteomes" id="UP001442494">
    <property type="component" value="Unassembled WGS sequence"/>
</dbReference>
<comment type="caution">
    <text evidence="1">The sequence shown here is derived from an EMBL/GenBank/DDBJ whole genome shotgun (WGS) entry which is preliminary data.</text>
</comment>
<dbReference type="RefSeq" id="WP_190422260.1">
    <property type="nucleotide sequence ID" value="NZ_JAMPKK010000070.1"/>
</dbReference>
<reference evidence="1 2" key="1">
    <citation type="submission" date="2022-04" db="EMBL/GenBank/DDBJ databases">
        <title>Positive selection, recombination, and allopatry shape intraspecific diversity of widespread and dominant cyanobacteria.</title>
        <authorList>
            <person name="Wei J."/>
            <person name="Shu W."/>
            <person name="Hu C."/>
        </authorList>
    </citation>
    <scope>NUCLEOTIDE SEQUENCE [LARGE SCALE GENOMIC DNA]</scope>
    <source>
        <strain evidence="1 2">GB2-A5</strain>
    </source>
</reference>
<keyword evidence="2" id="KW-1185">Reference proteome</keyword>